<dbReference type="EMBL" id="AQOB01000002">
    <property type="protein sequence ID" value="EOQ39609.1"/>
    <property type="molecule type" value="Genomic_DNA"/>
</dbReference>
<proteinExistence type="predicted"/>
<dbReference type="PROSITE" id="PS50943">
    <property type="entry name" value="HTH_CROC1"/>
    <property type="match status" value="1"/>
</dbReference>
<name>R8W4H3_9FIRM</name>
<dbReference type="CDD" id="cd00093">
    <property type="entry name" value="HTH_XRE"/>
    <property type="match status" value="1"/>
</dbReference>
<sequence>MKLDKIIALCSAEGSNLSRLERECGLSNAAIRRWENSSPSAENLQKVADHFGVSVDYLLGRDDYDISQEALECAKQYSELSKEKQQLVQIYMSVISKQ</sequence>
<evidence type="ECO:0000313" key="2">
    <source>
        <dbReference type="EMBL" id="EOQ39609.1"/>
    </source>
</evidence>
<dbReference type="AlphaFoldDB" id="R8W4H3"/>
<dbReference type="Proteomes" id="UP000013981">
    <property type="component" value="Unassembled WGS sequence"/>
</dbReference>
<dbReference type="InterPro" id="IPR001387">
    <property type="entry name" value="Cro/C1-type_HTH"/>
</dbReference>
<gene>
    <name evidence="2" type="ORF">HMPREF1526_00303</name>
</gene>
<dbReference type="GO" id="GO:0003677">
    <property type="term" value="F:DNA binding"/>
    <property type="evidence" value="ECO:0007669"/>
    <property type="project" value="InterPro"/>
</dbReference>
<dbReference type="Pfam" id="PF01381">
    <property type="entry name" value="HTH_3"/>
    <property type="match status" value="1"/>
</dbReference>
<reference evidence="2 3" key="1">
    <citation type="submission" date="2013-01" db="EMBL/GenBank/DDBJ databases">
        <title>The Genome Sequence of Butyricicoccus pullicaecorum 1.2.</title>
        <authorList>
            <consortium name="The Broad Institute Genome Sequencing Platform"/>
            <person name="Earl A."/>
            <person name="Ward D."/>
            <person name="Feldgarden M."/>
            <person name="Gevers D."/>
            <person name="Van Immerseel F."/>
            <person name="Eeckhaut V."/>
            <person name="Walker B."/>
            <person name="Young S.K."/>
            <person name="Zeng Q."/>
            <person name="Gargeya S."/>
            <person name="Fitzgerald M."/>
            <person name="Haas B."/>
            <person name="Abouelleil A."/>
            <person name="Alvarado L."/>
            <person name="Arachchi H.M."/>
            <person name="Berlin A.M."/>
            <person name="Chapman S.B."/>
            <person name="Dewar J."/>
            <person name="Goldberg J."/>
            <person name="Griggs A."/>
            <person name="Gujja S."/>
            <person name="Hansen M."/>
            <person name="Howarth C."/>
            <person name="Imamovic A."/>
            <person name="Larimer J."/>
            <person name="McCowan C."/>
            <person name="Murphy C."/>
            <person name="Neiman D."/>
            <person name="Pearson M."/>
            <person name="Priest M."/>
            <person name="Roberts A."/>
            <person name="Saif S."/>
            <person name="Shea T."/>
            <person name="Sisk P."/>
            <person name="Sykes S."/>
            <person name="Wortman J."/>
            <person name="Nusbaum C."/>
            <person name="Birren B."/>
        </authorList>
    </citation>
    <scope>NUCLEOTIDE SEQUENCE [LARGE SCALE GENOMIC DNA]</scope>
    <source>
        <strain evidence="2 3">1.2</strain>
    </source>
</reference>
<dbReference type="PATRIC" id="fig|1203606.4.peg.279"/>
<dbReference type="HOGENOM" id="CLU_066192_4_0_9"/>
<dbReference type="RefSeq" id="WP_016146512.1">
    <property type="nucleotide sequence ID" value="NZ_KB976103.1"/>
</dbReference>
<protein>
    <recommendedName>
        <fullName evidence="1">HTH cro/C1-type domain-containing protein</fullName>
    </recommendedName>
</protein>
<dbReference type="InterPro" id="IPR010982">
    <property type="entry name" value="Lambda_DNA-bd_dom_sf"/>
</dbReference>
<accession>R8W4H3</accession>
<evidence type="ECO:0000259" key="1">
    <source>
        <dbReference type="PROSITE" id="PS50943"/>
    </source>
</evidence>
<evidence type="ECO:0000313" key="3">
    <source>
        <dbReference type="Proteomes" id="UP000013981"/>
    </source>
</evidence>
<comment type="caution">
    <text evidence="2">The sequence shown here is derived from an EMBL/GenBank/DDBJ whole genome shotgun (WGS) entry which is preliminary data.</text>
</comment>
<dbReference type="OrthoDB" id="9811208at2"/>
<feature type="domain" description="HTH cro/C1-type" evidence="1">
    <location>
        <begin position="20"/>
        <end position="58"/>
    </location>
</feature>
<dbReference type="eggNOG" id="COG1396">
    <property type="taxonomic scope" value="Bacteria"/>
</dbReference>
<keyword evidence="3" id="KW-1185">Reference proteome</keyword>
<dbReference type="SMART" id="SM00530">
    <property type="entry name" value="HTH_XRE"/>
    <property type="match status" value="1"/>
</dbReference>
<organism evidence="2 3">
    <name type="scientific">Butyricicoccus pullicaecorum 1.2</name>
    <dbReference type="NCBI Taxonomy" id="1203606"/>
    <lineage>
        <taxon>Bacteria</taxon>
        <taxon>Bacillati</taxon>
        <taxon>Bacillota</taxon>
        <taxon>Clostridia</taxon>
        <taxon>Eubacteriales</taxon>
        <taxon>Butyricicoccaceae</taxon>
        <taxon>Butyricicoccus</taxon>
    </lineage>
</organism>
<dbReference type="Gene3D" id="1.10.260.40">
    <property type="entry name" value="lambda repressor-like DNA-binding domains"/>
    <property type="match status" value="1"/>
</dbReference>
<dbReference type="SUPFAM" id="SSF47413">
    <property type="entry name" value="lambda repressor-like DNA-binding domains"/>
    <property type="match status" value="1"/>
</dbReference>